<sequence length="61" mass="7233">MTLRKISPPLTAIHLFGTVARFFYFEQAARLRVIDNFRCGVLIQKWLQDSEKIKTYNLYLP</sequence>
<protein>
    <submittedName>
        <fullName evidence="1">Uncharacterized protein</fullName>
    </submittedName>
</protein>
<gene>
    <name evidence="1" type="ORF">DES35_1076</name>
</gene>
<organism evidence="1 2">
    <name type="scientific">Schleiferia thermophila</name>
    <dbReference type="NCBI Taxonomy" id="884107"/>
    <lineage>
        <taxon>Bacteria</taxon>
        <taxon>Pseudomonadati</taxon>
        <taxon>Bacteroidota</taxon>
        <taxon>Flavobacteriia</taxon>
        <taxon>Flavobacteriales</taxon>
        <taxon>Schleiferiaceae</taxon>
        <taxon>Schleiferia</taxon>
    </lineage>
</organism>
<dbReference type="Proteomes" id="UP000253517">
    <property type="component" value="Unassembled WGS sequence"/>
</dbReference>
<keyword evidence="2" id="KW-1185">Reference proteome</keyword>
<name>A0A368ZW74_9FLAO</name>
<evidence type="ECO:0000313" key="1">
    <source>
        <dbReference type="EMBL" id="RCX01193.1"/>
    </source>
</evidence>
<evidence type="ECO:0000313" key="2">
    <source>
        <dbReference type="Proteomes" id="UP000253517"/>
    </source>
</evidence>
<dbReference type="EMBL" id="QPJS01000007">
    <property type="protein sequence ID" value="RCX01193.1"/>
    <property type="molecule type" value="Genomic_DNA"/>
</dbReference>
<accession>A0A368ZW74</accession>
<dbReference type="AlphaFoldDB" id="A0A368ZW74"/>
<proteinExistence type="predicted"/>
<comment type="caution">
    <text evidence="1">The sequence shown here is derived from an EMBL/GenBank/DDBJ whole genome shotgun (WGS) entry which is preliminary data.</text>
</comment>
<reference evidence="1 2" key="1">
    <citation type="submission" date="2018-07" db="EMBL/GenBank/DDBJ databases">
        <title>Genomic Encyclopedia of Type Strains, Phase IV (KMG-IV): sequencing the most valuable type-strain genomes for metagenomic binning, comparative biology and taxonomic classification.</title>
        <authorList>
            <person name="Goeker M."/>
        </authorList>
    </citation>
    <scope>NUCLEOTIDE SEQUENCE [LARGE SCALE GENOMIC DNA]</scope>
    <source>
        <strain evidence="1 2">DSM 21410</strain>
    </source>
</reference>